<accession>B2VCH5</accession>
<evidence type="ECO:0000313" key="1">
    <source>
        <dbReference type="EMBL" id="CAO98463.1"/>
    </source>
</evidence>
<dbReference type="HOGENOM" id="CLU_2934369_0_0_6"/>
<dbReference type="KEGG" id="eta:ETA_34170"/>
<sequence length="60" mass="6674">MIHKISLISAVPAPEKRKVIPIALIIISPSGQRDSMNFKNGHACCPYLLGLSRRFNIDIE</sequence>
<reference evidence="1 2" key="1">
    <citation type="journal article" date="2008" name="Environ. Microbiol.">
        <title>The genome of Erwinia tasmaniensis strain Et1/99, a non-pathogenic bacterium in the genus Erwinia.</title>
        <authorList>
            <person name="Kube M."/>
            <person name="Migdoll A.M."/>
            <person name="Mueller I."/>
            <person name="Kuhl H."/>
            <person name="Beck A."/>
            <person name="Reinhardt R."/>
            <person name="Geider K."/>
        </authorList>
    </citation>
    <scope>NUCLEOTIDE SEQUENCE [LARGE SCALE GENOMIC DNA]</scope>
    <source>
        <strain evidence="2">DSM 17950 / CFBP 7177 / CIP 109463 / NCPPB 4357 / Et1/99</strain>
    </source>
</reference>
<proteinExistence type="predicted"/>
<name>B2VCH5_ERWT9</name>
<organism evidence="1 2">
    <name type="scientific">Erwinia tasmaniensis (strain DSM 17950 / CFBP 7177 / CIP 109463 / NCPPB 4357 / Et1/99)</name>
    <dbReference type="NCBI Taxonomy" id="465817"/>
    <lineage>
        <taxon>Bacteria</taxon>
        <taxon>Pseudomonadati</taxon>
        <taxon>Pseudomonadota</taxon>
        <taxon>Gammaproteobacteria</taxon>
        <taxon>Enterobacterales</taxon>
        <taxon>Erwiniaceae</taxon>
        <taxon>Erwinia</taxon>
    </lineage>
</organism>
<protein>
    <submittedName>
        <fullName evidence="1">Uncharacterized protein</fullName>
    </submittedName>
</protein>
<gene>
    <name evidence="1" type="ordered locus">ETA_34170</name>
</gene>
<keyword evidence="2" id="KW-1185">Reference proteome</keyword>
<dbReference type="AlphaFoldDB" id="B2VCH5"/>
<dbReference type="Proteomes" id="UP000001726">
    <property type="component" value="Chromosome"/>
</dbReference>
<evidence type="ECO:0000313" key="2">
    <source>
        <dbReference type="Proteomes" id="UP000001726"/>
    </source>
</evidence>
<dbReference type="EMBL" id="CU468135">
    <property type="protein sequence ID" value="CAO98463.1"/>
    <property type="molecule type" value="Genomic_DNA"/>
</dbReference>